<sequence length="176" mass="18524">MRASGHAHMRRGGGRPRAEEAGPPEPGGLATPYLPRVMTMASCLMVVVANIHVPTRPPHVIPEPCPPRRRAGEHTTGTRQHWYVPVAVAAAIVVRGRYSCQDAGWGGAGGGSNPRATGWISSTGSAPFSAASKERTPPRNKLSFPRDAGARGRAAQGEAVVVDLARRGSLARQSRA</sequence>
<reference evidence="2" key="1">
    <citation type="submission" date="2018-04" db="EMBL/GenBank/DDBJ databases">
        <title>WGS assembly of Panicum hallii.</title>
        <authorList>
            <person name="Lovell J."/>
            <person name="Jenkins J."/>
            <person name="Lowry D."/>
            <person name="Mamidi S."/>
            <person name="Sreedasyam A."/>
            <person name="Weng X."/>
            <person name="Barry K."/>
            <person name="Bonette J."/>
            <person name="Campitelli B."/>
            <person name="Daum C."/>
            <person name="Gordon S."/>
            <person name="Gould B."/>
            <person name="Lipzen A."/>
            <person name="Macqueen A."/>
            <person name="Palacio-Mejia J."/>
            <person name="Plott C."/>
            <person name="Shakirov E."/>
            <person name="Shu S."/>
            <person name="Yoshinaga Y."/>
            <person name="Zane M."/>
            <person name="Rokhsar D."/>
            <person name="Grimwood J."/>
            <person name="Schmutz J."/>
            <person name="Juenger T."/>
        </authorList>
    </citation>
    <scope>NUCLEOTIDE SEQUENCE [LARGE SCALE GENOMIC DNA]</scope>
    <source>
        <strain evidence="2">FIL2</strain>
    </source>
</reference>
<gene>
    <name evidence="2" type="ORF">PAHAL_1G414700</name>
</gene>
<evidence type="ECO:0000256" key="1">
    <source>
        <dbReference type="SAM" id="MobiDB-lite"/>
    </source>
</evidence>
<dbReference type="Gramene" id="PAN08460">
    <property type="protein sequence ID" value="PAN08460"/>
    <property type="gene ID" value="PAHAL_1G414700"/>
</dbReference>
<feature type="compositionally biased region" description="Basic residues" evidence="1">
    <location>
        <begin position="1"/>
        <end position="14"/>
    </location>
</feature>
<feature type="region of interest" description="Disordered" evidence="1">
    <location>
        <begin position="107"/>
        <end position="158"/>
    </location>
</feature>
<proteinExistence type="predicted"/>
<name>A0A2S3GTY2_9POAL</name>
<organism evidence="2">
    <name type="scientific">Panicum hallii</name>
    <dbReference type="NCBI Taxonomy" id="206008"/>
    <lineage>
        <taxon>Eukaryota</taxon>
        <taxon>Viridiplantae</taxon>
        <taxon>Streptophyta</taxon>
        <taxon>Embryophyta</taxon>
        <taxon>Tracheophyta</taxon>
        <taxon>Spermatophyta</taxon>
        <taxon>Magnoliopsida</taxon>
        <taxon>Liliopsida</taxon>
        <taxon>Poales</taxon>
        <taxon>Poaceae</taxon>
        <taxon>PACMAD clade</taxon>
        <taxon>Panicoideae</taxon>
        <taxon>Panicodae</taxon>
        <taxon>Paniceae</taxon>
        <taxon>Panicinae</taxon>
        <taxon>Panicum</taxon>
        <taxon>Panicum sect. Panicum</taxon>
    </lineage>
</organism>
<dbReference type="EMBL" id="CM008046">
    <property type="protein sequence ID" value="PAN08460.1"/>
    <property type="molecule type" value="Genomic_DNA"/>
</dbReference>
<dbReference type="Proteomes" id="UP000243499">
    <property type="component" value="Chromosome 1"/>
</dbReference>
<protein>
    <submittedName>
        <fullName evidence="2">Uncharacterized protein</fullName>
    </submittedName>
</protein>
<dbReference type="AlphaFoldDB" id="A0A2S3GTY2"/>
<evidence type="ECO:0000313" key="2">
    <source>
        <dbReference type="EMBL" id="PAN08460.1"/>
    </source>
</evidence>
<feature type="region of interest" description="Disordered" evidence="1">
    <location>
        <begin position="1"/>
        <end position="28"/>
    </location>
</feature>
<accession>A0A2S3GTY2</accession>